<protein>
    <submittedName>
        <fullName evidence="1">Uncharacterized protein</fullName>
    </submittedName>
</protein>
<dbReference type="AlphaFoldDB" id="A0A0A9BGM4"/>
<accession>A0A0A9BGM4</accession>
<proteinExistence type="predicted"/>
<name>A0A0A9BGM4_ARUDO</name>
<reference evidence="1" key="2">
    <citation type="journal article" date="2015" name="Data Brief">
        <title>Shoot transcriptome of the giant reed, Arundo donax.</title>
        <authorList>
            <person name="Barrero R.A."/>
            <person name="Guerrero F.D."/>
            <person name="Moolhuijzen P."/>
            <person name="Goolsby J.A."/>
            <person name="Tidwell J."/>
            <person name="Bellgard S.E."/>
            <person name="Bellgard M.I."/>
        </authorList>
    </citation>
    <scope>NUCLEOTIDE SEQUENCE</scope>
    <source>
        <tissue evidence="1">Shoot tissue taken approximately 20 cm above the soil surface</tissue>
    </source>
</reference>
<evidence type="ECO:0000313" key="1">
    <source>
        <dbReference type="EMBL" id="JAD61313.1"/>
    </source>
</evidence>
<organism evidence="1">
    <name type="scientific">Arundo donax</name>
    <name type="common">Giant reed</name>
    <name type="synonym">Donax arundinaceus</name>
    <dbReference type="NCBI Taxonomy" id="35708"/>
    <lineage>
        <taxon>Eukaryota</taxon>
        <taxon>Viridiplantae</taxon>
        <taxon>Streptophyta</taxon>
        <taxon>Embryophyta</taxon>
        <taxon>Tracheophyta</taxon>
        <taxon>Spermatophyta</taxon>
        <taxon>Magnoliopsida</taxon>
        <taxon>Liliopsida</taxon>
        <taxon>Poales</taxon>
        <taxon>Poaceae</taxon>
        <taxon>PACMAD clade</taxon>
        <taxon>Arundinoideae</taxon>
        <taxon>Arundineae</taxon>
        <taxon>Arundo</taxon>
    </lineage>
</organism>
<dbReference type="EMBL" id="GBRH01236582">
    <property type="protein sequence ID" value="JAD61313.1"/>
    <property type="molecule type" value="Transcribed_RNA"/>
</dbReference>
<reference evidence="1" key="1">
    <citation type="submission" date="2014-09" db="EMBL/GenBank/DDBJ databases">
        <authorList>
            <person name="Magalhaes I.L.F."/>
            <person name="Oliveira U."/>
            <person name="Santos F.R."/>
            <person name="Vidigal T.H.D.A."/>
            <person name="Brescovit A.D."/>
            <person name="Santos A.J."/>
        </authorList>
    </citation>
    <scope>NUCLEOTIDE SEQUENCE</scope>
    <source>
        <tissue evidence="1">Shoot tissue taken approximately 20 cm above the soil surface</tissue>
    </source>
</reference>
<sequence length="31" mass="3914">MQLGQLNECEIWRERKYNLKCNVTYQLNRIR</sequence>